<dbReference type="OMA" id="HFRIDVQ"/>
<dbReference type="SUPFAM" id="SSF56784">
    <property type="entry name" value="HAD-like"/>
    <property type="match status" value="1"/>
</dbReference>
<dbReference type="GO" id="GO:0005524">
    <property type="term" value="F:ATP binding"/>
    <property type="evidence" value="ECO:0007669"/>
    <property type="project" value="UniProtKB-UniRule"/>
</dbReference>
<keyword evidence="9 16" id="KW-1278">Translocase</keyword>
<dbReference type="PROSITE" id="PS00154">
    <property type="entry name" value="ATPASE_E1_E2"/>
    <property type="match status" value="1"/>
</dbReference>
<feature type="chain" id="PRO_5004532366" description="Phospholipid-transporting ATPase" evidence="17">
    <location>
        <begin position="18"/>
        <end position="769"/>
    </location>
</feature>
<keyword evidence="5 15" id="KW-0479">Metal-binding</keyword>
<feature type="binding site" evidence="14">
    <location>
        <position position="624"/>
    </location>
    <ligand>
        <name>ATP</name>
        <dbReference type="ChEBI" id="CHEBI:30616"/>
    </ligand>
</feature>
<dbReference type="GO" id="GO:0140326">
    <property type="term" value="F:ATPase-coupled intramembrane lipid transporter activity"/>
    <property type="evidence" value="ECO:0007669"/>
    <property type="project" value="UniProtKB-EC"/>
</dbReference>
<dbReference type="Ensembl" id="ENSPMAT00000002718.1">
    <property type="protein sequence ID" value="ENSPMAP00000002705.1"/>
    <property type="gene ID" value="ENSPMAG00000002480.1"/>
</dbReference>
<dbReference type="SUPFAM" id="SSF81665">
    <property type="entry name" value="Calcium ATPase, transmembrane domain M"/>
    <property type="match status" value="1"/>
</dbReference>
<comment type="cofactor">
    <cofactor evidence="1 15">
        <name>Mg(2+)</name>
        <dbReference type="ChEBI" id="CHEBI:18420"/>
    </cofactor>
</comment>
<dbReference type="PANTHER" id="PTHR24092:SF150">
    <property type="entry name" value="PHOSPHOLIPID-TRANSPORTING ATPASE"/>
    <property type="match status" value="1"/>
</dbReference>
<evidence type="ECO:0000259" key="18">
    <source>
        <dbReference type="Pfam" id="PF16212"/>
    </source>
</evidence>
<feature type="domain" description="P-type ATPase C-terminal" evidence="18">
    <location>
        <begin position="671"/>
        <end position="769"/>
    </location>
</feature>
<feature type="signal peptide" evidence="17">
    <location>
        <begin position="1"/>
        <end position="17"/>
    </location>
</feature>
<evidence type="ECO:0000256" key="4">
    <source>
        <dbReference type="ARBA" id="ARBA00022692"/>
    </source>
</evidence>
<comment type="catalytic activity">
    <reaction evidence="12 16">
        <text>ATP + H2O + phospholipidSide 1 = ADP + phosphate + phospholipidSide 2.</text>
        <dbReference type="EC" id="7.6.2.1"/>
    </reaction>
</comment>
<feature type="transmembrane region" description="Helical" evidence="16">
    <location>
        <begin position="235"/>
        <end position="257"/>
    </location>
</feature>
<dbReference type="GO" id="GO:0045332">
    <property type="term" value="P:phospholipid translocation"/>
    <property type="evidence" value="ECO:0007669"/>
    <property type="project" value="TreeGrafter"/>
</dbReference>
<reference evidence="19" key="1">
    <citation type="submission" date="2025-08" db="UniProtKB">
        <authorList>
            <consortium name="Ensembl"/>
        </authorList>
    </citation>
    <scope>IDENTIFICATION</scope>
</reference>
<keyword evidence="6 14" id="KW-0547">Nucleotide-binding</keyword>
<comment type="subcellular location">
    <subcellularLocation>
        <location evidence="2 16">Membrane</location>
        <topology evidence="2 16">Multi-pass membrane protein</topology>
    </subcellularLocation>
</comment>
<feature type="binding site" evidence="14">
    <location>
        <position position="292"/>
    </location>
    <ligand>
        <name>ATP</name>
        <dbReference type="ChEBI" id="CHEBI:30616"/>
    </ligand>
</feature>
<dbReference type="InterPro" id="IPR006539">
    <property type="entry name" value="P-type_ATPase_IV"/>
</dbReference>
<feature type="binding site" evidence="14">
    <location>
        <position position="549"/>
    </location>
    <ligand>
        <name>ATP</name>
        <dbReference type="ChEBI" id="CHEBI:30616"/>
    </ligand>
</feature>
<feature type="binding site" evidence="15">
    <location>
        <position position="292"/>
    </location>
    <ligand>
        <name>Mg(2+)</name>
        <dbReference type="ChEBI" id="CHEBI:18420"/>
    </ligand>
</feature>
<keyword evidence="7 14" id="KW-0067">ATP-binding</keyword>
<evidence type="ECO:0000256" key="17">
    <source>
        <dbReference type="SAM" id="SignalP"/>
    </source>
</evidence>
<accession>S4RBX3</accession>
<evidence type="ECO:0000256" key="2">
    <source>
        <dbReference type="ARBA" id="ARBA00004141"/>
    </source>
</evidence>
<dbReference type="EC" id="7.6.2.1" evidence="16"/>
<feature type="binding site" evidence="15">
    <location>
        <position position="645"/>
    </location>
    <ligand>
        <name>Mg(2+)</name>
        <dbReference type="ChEBI" id="CHEBI:18420"/>
    </ligand>
</feature>
<feature type="binding site" evidence="15">
    <location>
        <position position="290"/>
    </location>
    <ligand>
        <name>Mg(2+)</name>
        <dbReference type="ChEBI" id="CHEBI:18420"/>
    </ligand>
</feature>
<feature type="binding site" evidence="15">
    <location>
        <position position="649"/>
    </location>
    <ligand>
        <name>Mg(2+)</name>
        <dbReference type="ChEBI" id="CHEBI:18420"/>
    </ligand>
</feature>
<evidence type="ECO:0000256" key="3">
    <source>
        <dbReference type="ARBA" id="ARBA00008109"/>
    </source>
</evidence>
<feature type="binding site" evidence="14">
    <location>
        <position position="473"/>
    </location>
    <ligand>
        <name>ATP</name>
        <dbReference type="ChEBI" id="CHEBI:30616"/>
    </ligand>
</feature>
<dbReference type="InterPro" id="IPR018303">
    <property type="entry name" value="ATPase_P-typ_P_site"/>
</dbReference>
<keyword evidence="10 16" id="KW-1133">Transmembrane helix</keyword>
<evidence type="ECO:0000256" key="16">
    <source>
        <dbReference type="RuleBase" id="RU362033"/>
    </source>
</evidence>
<dbReference type="GeneTree" id="ENSGT00940000157110"/>
<feature type="binding site" evidence="14">
    <location>
        <position position="618"/>
    </location>
    <ligand>
        <name>ATP</name>
        <dbReference type="ChEBI" id="CHEBI:30616"/>
    </ligand>
</feature>
<dbReference type="InterPro" id="IPR032630">
    <property type="entry name" value="P_typ_ATPase_c"/>
</dbReference>
<dbReference type="GO" id="GO:0000287">
    <property type="term" value="F:magnesium ion binding"/>
    <property type="evidence" value="ECO:0007669"/>
    <property type="project" value="UniProtKB-UniRule"/>
</dbReference>
<dbReference type="GO" id="GO:0005886">
    <property type="term" value="C:plasma membrane"/>
    <property type="evidence" value="ECO:0007669"/>
    <property type="project" value="TreeGrafter"/>
</dbReference>
<dbReference type="NCBIfam" id="TIGR01494">
    <property type="entry name" value="ATPase_P-type"/>
    <property type="match status" value="2"/>
</dbReference>
<comment type="similarity">
    <text evidence="3 16">Belongs to the cation transport ATPase (P-type) (TC 3.A.3) family. Type IV subfamily.</text>
</comment>
<feature type="binding site" evidence="14">
    <location>
        <position position="550"/>
    </location>
    <ligand>
        <name>ATP</name>
        <dbReference type="ChEBI" id="CHEBI:30616"/>
    </ligand>
</feature>
<feature type="binding site" evidence="14">
    <location>
        <position position="290"/>
    </location>
    <ligand>
        <name>ATP</name>
        <dbReference type="ChEBI" id="CHEBI:30616"/>
    </ligand>
</feature>
<evidence type="ECO:0000256" key="12">
    <source>
        <dbReference type="ARBA" id="ARBA00034036"/>
    </source>
</evidence>
<evidence type="ECO:0000256" key="1">
    <source>
        <dbReference type="ARBA" id="ARBA00001946"/>
    </source>
</evidence>
<dbReference type="SFLD" id="SFLDF00027">
    <property type="entry name" value="p-type_atpase"/>
    <property type="match status" value="1"/>
</dbReference>
<feature type="transmembrane region" description="Helical" evidence="16">
    <location>
        <begin position="702"/>
        <end position="723"/>
    </location>
</feature>
<dbReference type="SUPFAM" id="SSF81653">
    <property type="entry name" value="Calcium ATPase, transduction domain A"/>
    <property type="match status" value="1"/>
</dbReference>
<dbReference type="InterPro" id="IPR023299">
    <property type="entry name" value="ATPase_P-typ_cyto_dom_N"/>
</dbReference>
<dbReference type="InterPro" id="IPR023214">
    <property type="entry name" value="HAD_sf"/>
</dbReference>
<feature type="active site" description="4-aspartylphosphate intermediate" evidence="13">
    <location>
        <position position="290"/>
    </location>
</feature>
<dbReference type="HOGENOM" id="CLU_000846_3_4_1"/>
<reference evidence="19" key="2">
    <citation type="submission" date="2025-09" db="UniProtKB">
        <authorList>
            <consortium name="Ensembl"/>
        </authorList>
    </citation>
    <scope>IDENTIFICATION</scope>
</reference>
<dbReference type="PRINTS" id="PR00119">
    <property type="entry name" value="CATATPASE"/>
</dbReference>
<dbReference type="InterPro" id="IPR036412">
    <property type="entry name" value="HAD-like_sf"/>
</dbReference>
<feature type="transmembrane region" description="Helical" evidence="16">
    <location>
        <begin position="735"/>
        <end position="755"/>
    </location>
</feature>
<keyword evidence="11 16" id="KW-0472">Membrane</keyword>
<dbReference type="InterPro" id="IPR044492">
    <property type="entry name" value="P_typ_ATPase_HD_dom"/>
</dbReference>
<dbReference type="AlphaFoldDB" id="S4RBX3"/>
<evidence type="ECO:0000256" key="5">
    <source>
        <dbReference type="ARBA" id="ARBA00022723"/>
    </source>
</evidence>
<feature type="binding site" evidence="14">
    <location>
        <position position="418"/>
    </location>
    <ligand>
        <name>ATP</name>
        <dbReference type="ChEBI" id="CHEBI:30616"/>
    </ligand>
</feature>
<dbReference type="InterPro" id="IPR008250">
    <property type="entry name" value="ATPase_P-typ_transduc_dom_A_sf"/>
</dbReference>
<dbReference type="STRING" id="7757.ENSPMAP00000002705"/>
<name>S4RBX3_PETMA</name>
<evidence type="ECO:0000256" key="13">
    <source>
        <dbReference type="PIRSR" id="PIRSR606539-1"/>
    </source>
</evidence>
<keyword evidence="17" id="KW-0732">Signal</keyword>
<dbReference type="Pfam" id="PF16212">
    <property type="entry name" value="PhoLip_ATPase_C"/>
    <property type="match status" value="1"/>
</dbReference>
<keyword evidence="4 16" id="KW-0812">Transmembrane</keyword>
<evidence type="ECO:0000256" key="8">
    <source>
        <dbReference type="ARBA" id="ARBA00022842"/>
    </source>
</evidence>
<sequence>GQPTILLPLMFVITVSAVKDIFEDMKRHKSDNVENTRKVLRLDKKTKTFVLDSWKNLRVGQIIQVRQDQYFPADLALLRSANNNGIAYVETKNLDGETNLKHKAAVVDASACTTFRGTLTCEAPNDFEGTVKTADNVTYSLDHNSILLRGTSLRNTEWVYGIVIYTGHDSKIMKNSSKSRTKFSKTNKQIILSFSLLVLHSMNSGLSELVKLTTHTSTLLVRMTLTRISDSVTRFGTWLLLFANFVPISLIVTLEVVKFLWDAEIYDVAKDLNTKNLNEQLGQVDYVFSDKTGTLTCNLMEYKKHSVGKYSYGVDGAQITDGVEKDDEIFEAHMNDKNHPNYKNIQNFLTHLAICHTVVAEAKDGKILYNASSPDELALVNCGKYFGYFFKGRDDDNNIEVEVNGKSVIYQLLGVIEFSSDRKRMTIIVRTPENKIMVLCKGADSIVQARLSDSKVLGATVQHLESYASGGLRTLLLAEKELSEAEYQNFKEEYRVAASSMIKRDEKMEEVADRLEIVGTTAIEDKLQDDVDKAIFAMKKAGIKVWVLTGDKIETAINIGFSCQLLNDKMELYVIDGASKEGLRTSGTVVSGESLFKIRITKQFLKLACSSSVLIACRMSPKQKADIVRLIIANNPSLITLAIGDGANDVNMINAAHIGVGISGVEGQQAVSASDYAIGQFKFLKNLLFVHGRESYRKNSYLVCYTFYKNVLFVMPQFWFGFYSAFSGQVFYEKWIYQIFNIIFTAFPIIIFALFDQQKSRHHFMQNPK</sequence>
<dbReference type="Gene3D" id="2.70.150.10">
    <property type="entry name" value="Calcium-transporting ATPase, cytoplasmic transduction domain A"/>
    <property type="match status" value="1"/>
</dbReference>
<dbReference type="SFLD" id="SFLDG00002">
    <property type="entry name" value="C1.7:_P-type_atpase_like"/>
    <property type="match status" value="1"/>
</dbReference>
<dbReference type="SFLD" id="SFLDS00003">
    <property type="entry name" value="Haloacid_Dehalogenase"/>
    <property type="match status" value="1"/>
</dbReference>
<dbReference type="SUPFAM" id="SSF81660">
    <property type="entry name" value="Metal cation-transporting ATPase, ATP-binding domain N"/>
    <property type="match status" value="1"/>
</dbReference>
<dbReference type="Gene3D" id="3.40.50.1000">
    <property type="entry name" value="HAD superfamily/HAD-like"/>
    <property type="match status" value="1"/>
</dbReference>
<dbReference type="Gene3D" id="3.40.1110.10">
    <property type="entry name" value="Calcium-transporting ATPase, cytoplasmic domain N"/>
    <property type="match status" value="1"/>
</dbReference>
<proteinExistence type="inferred from homology"/>
<dbReference type="InterPro" id="IPR001757">
    <property type="entry name" value="P_typ_ATPase"/>
</dbReference>
<feature type="binding site" evidence="14">
    <location>
        <position position="291"/>
    </location>
    <ligand>
        <name>ATP</name>
        <dbReference type="ChEBI" id="CHEBI:30616"/>
    </ligand>
</feature>
<dbReference type="NCBIfam" id="TIGR01652">
    <property type="entry name" value="ATPase-Plipid"/>
    <property type="match status" value="1"/>
</dbReference>
<keyword evidence="8 15" id="KW-0460">Magnesium</keyword>
<comment type="caution">
    <text evidence="16">Lacks conserved residue(s) required for the propagation of feature annotation.</text>
</comment>
<feature type="binding site" evidence="14">
    <location>
        <position position="441"/>
    </location>
    <ligand>
        <name>ATP</name>
        <dbReference type="ChEBI" id="CHEBI:30616"/>
    </ligand>
</feature>
<feature type="binding site" evidence="14">
    <location>
        <position position="376"/>
    </location>
    <ligand>
        <name>ATP</name>
        <dbReference type="ChEBI" id="CHEBI:30616"/>
    </ligand>
</feature>
<evidence type="ECO:0000256" key="7">
    <source>
        <dbReference type="ARBA" id="ARBA00022840"/>
    </source>
</evidence>
<dbReference type="GO" id="GO:0016887">
    <property type="term" value="F:ATP hydrolysis activity"/>
    <property type="evidence" value="ECO:0007669"/>
    <property type="project" value="InterPro"/>
</dbReference>
<dbReference type="PANTHER" id="PTHR24092">
    <property type="entry name" value="PROBABLE PHOSPHOLIPID-TRANSPORTING ATPASE"/>
    <property type="match status" value="1"/>
</dbReference>
<evidence type="ECO:0000256" key="15">
    <source>
        <dbReference type="PIRSR" id="PIRSR606539-3"/>
    </source>
</evidence>
<evidence type="ECO:0000313" key="19">
    <source>
        <dbReference type="Ensembl" id="ENSPMAP00000002705.1"/>
    </source>
</evidence>
<feature type="binding site" evidence="14">
    <location>
        <position position="648"/>
    </location>
    <ligand>
        <name>ATP</name>
        <dbReference type="ChEBI" id="CHEBI:30616"/>
    </ligand>
</feature>
<dbReference type="InterPro" id="IPR023298">
    <property type="entry name" value="ATPase_P-typ_TM_dom_sf"/>
</dbReference>
<evidence type="ECO:0000256" key="11">
    <source>
        <dbReference type="ARBA" id="ARBA00023136"/>
    </source>
</evidence>
<dbReference type="Pfam" id="PF13246">
    <property type="entry name" value="Cation_ATPase"/>
    <property type="match status" value="1"/>
</dbReference>
<feature type="binding site" evidence="14">
    <location>
        <position position="551"/>
    </location>
    <ligand>
        <name>ATP</name>
        <dbReference type="ChEBI" id="CHEBI:30616"/>
    </ligand>
</feature>
<evidence type="ECO:0000256" key="9">
    <source>
        <dbReference type="ARBA" id="ARBA00022967"/>
    </source>
</evidence>
<evidence type="ECO:0000256" key="6">
    <source>
        <dbReference type="ARBA" id="ARBA00022741"/>
    </source>
</evidence>
<organism evidence="19">
    <name type="scientific">Petromyzon marinus</name>
    <name type="common">Sea lamprey</name>
    <dbReference type="NCBI Taxonomy" id="7757"/>
    <lineage>
        <taxon>Eukaryota</taxon>
        <taxon>Metazoa</taxon>
        <taxon>Chordata</taxon>
        <taxon>Craniata</taxon>
        <taxon>Vertebrata</taxon>
        <taxon>Cyclostomata</taxon>
        <taxon>Hyperoartia</taxon>
        <taxon>Petromyzontiformes</taxon>
        <taxon>Petromyzontidae</taxon>
        <taxon>Petromyzon</taxon>
    </lineage>
</organism>
<evidence type="ECO:0000256" key="10">
    <source>
        <dbReference type="ARBA" id="ARBA00022989"/>
    </source>
</evidence>
<protein>
    <recommendedName>
        <fullName evidence="16">Phospholipid-transporting ATPase</fullName>
        <ecNumber evidence="16">7.6.2.1</ecNumber>
    </recommendedName>
</protein>
<evidence type="ECO:0000256" key="14">
    <source>
        <dbReference type="PIRSR" id="PIRSR606539-2"/>
    </source>
</evidence>
<feature type="binding site" evidence="14">
    <location>
        <position position="649"/>
    </location>
    <ligand>
        <name>ATP</name>
        <dbReference type="ChEBI" id="CHEBI:30616"/>
    </ligand>
</feature>